<dbReference type="GeneID" id="84590819"/>
<accession>A0AAJ8BZH7</accession>
<reference evidence="1" key="1">
    <citation type="submission" date="2025-02" db="EMBL/GenBank/DDBJ databases">
        <authorList>
            <consortium name="NCBI Genome Project"/>
        </authorList>
    </citation>
    <scope>NUCLEOTIDE SEQUENCE</scope>
</reference>
<proteinExistence type="predicted"/>
<reference evidence="1" key="2">
    <citation type="submission" date="2025-08" db="UniProtKB">
        <authorList>
            <consortium name="RefSeq"/>
        </authorList>
    </citation>
    <scope>IDENTIFICATION</scope>
</reference>
<dbReference type="KEGG" id="ang:An04g01427"/>
<dbReference type="RefSeq" id="XP_059605251.1">
    <property type="nucleotide sequence ID" value="XM_059747321.1"/>
</dbReference>
<organism evidence="1">
    <name type="scientific">Aspergillus niger</name>
    <dbReference type="NCBI Taxonomy" id="5061"/>
    <lineage>
        <taxon>Eukaryota</taxon>
        <taxon>Fungi</taxon>
        <taxon>Dikarya</taxon>
        <taxon>Ascomycota</taxon>
        <taxon>Pezizomycotina</taxon>
        <taxon>Eurotiomycetes</taxon>
        <taxon>Eurotiomycetidae</taxon>
        <taxon>Eurotiales</taxon>
        <taxon>Aspergillaceae</taxon>
        <taxon>Aspergillus</taxon>
        <taxon>Aspergillus subgen. Circumdati</taxon>
    </lineage>
</organism>
<protein>
    <submittedName>
        <fullName evidence="1">Uncharacterized protein</fullName>
    </submittedName>
</protein>
<gene>
    <name evidence="1" type="ORF">An04g01427</name>
</gene>
<dbReference type="AlphaFoldDB" id="A0AAJ8BZH7"/>
<name>A0AAJ8BZH7_ASPNG</name>
<evidence type="ECO:0000313" key="1">
    <source>
        <dbReference type="RefSeq" id="XP_059605251.1"/>
    </source>
</evidence>
<sequence>MSVEFSSLAAPTTSLHDGAGDYAGCDWRVPSHPYCTRWGVLRMANSWKTNNQTIIFQTKADQNLARPPAPVSVHPSRERVDKARSLAHHSPNWFLQSNACPAVLQVRPASPSCFFLSSFFSLTFHCFISGA</sequence>
<dbReference type="VEuPathDB" id="FungiDB:An04g01427"/>